<comment type="caution">
    <text evidence="2">The sequence shown here is derived from an EMBL/GenBank/DDBJ whole genome shotgun (WGS) entry which is preliminary data.</text>
</comment>
<dbReference type="OrthoDB" id="4866190at2759"/>
<protein>
    <submittedName>
        <fullName evidence="2">Uncharacterized protein</fullName>
    </submittedName>
</protein>
<feature type="signal peptide" evidence="1">
    <location>
        <begin position="1"/>
        <end position="24"/>
    </location>
</feature>
<sequence length="180" mass="18794">MHLRASVKALSLLGAAALCVPVAAQSTFSLFAYGTNGGLSAVPLIYDNGYVMLSNLTSPTNTSSVYFTSNSSSPSTWTVHPDTSAGPGPPFAGGYVILEASGSSSRVGVGNSSSDALPLLLFGQTVFAKADDDDKLKNPFYAAATETEGVYQLVWDPQNAADEKLEAVILRTEKPPGQRD</sequence>
<feature type="chain" id="PRO_5022047431" evidence="1">
    <location>
        <begin position="25"/>
        <end position="180"/>
    </location>
</feature>
<keyword evidence="3" id="KW-1185">Reference proteome</keyword>
<reference evidence="2 3" key="1">
    <citation type="journal article" date="2019" name="Appl. Microbiol. Biotechnol.">
        <title>Genome sequence of Isaria javanica and comparative genome analysis insights into family S53 peptidase evolution in fungal entomopathogens.</title>
        <authorList>
            <person name="Lin R."/>
            <person name="Zhang X."/>
            <person name="Xin B."/>
            <person name="Zou M."/>
            <person name="Gao Y."/>
            <person name="Qin F."/>
            <person name="Hu Q."/>
            <person name="Xie B."/>
            <person name="Cheng X."/>
        </authorList>
    </citation>
    <scope>NUCLEOTIDE SEQUENCE [LARGE SCALE GENOMIC DNA]</scope>
    <source>
        <strain evidence="2 3">IJ1G</strain>
    </source>
</reference>
<dbReference type="AlphaFoldDB" id="A0A545UR81"/>
<evidence type="ECO:0000313" key="3">
    <source>
        <dbReference type="Proteomes" id="UP000315783"/>
    </source>
</evidence>
<proteinExistence type="predicted"/>
<dbReference type="Proteomes" id="UP000315783">
    <property type="component" value="Unassembled WGS sequence"/>
</dbReference>
<evidence type="ECO:0000256" key="1">
    <source>
        <dbReference type="SAM" id="SignalP"/>
    </source>
</evidence>
<accession>A0A545UR81</accession>
<dbReference type="EMBL" id="SPUK01000017">
    <property type="protein sequence ID" value="TQV91975.1"/>
    <property type="molecule type" value="Genomic_DNA"/>
</dbReference>
<organism evidence="2 3">
    <name type="scientific">Cordyceps javanica</name>
    <dbReference type="NCBI Taxonomy" id="43265"/>
    <lineage>
        <taxon>Eukaryota</taxon>
        <taxon>Fungi</taxon>
        <taxon>Dikarya</taxon>
        <taxon>Ascomycota</taxon>
        <taxon>Pezizomycotina</taxon>
        <taxon>Sordariomycetes</taxon>
        <taxon>Hypocreomycetidae</taxon>
        <taxon>Hypocreales</taxon>
        <taxon>Cordycipitaceae</taxon>
        <taxon>Cordyceps</taxon>
    </lineage>
</organism>
<name>A0A545UR81_9HYPO</name>
<keyword evidence="1" id="KW-0732">Signal</keyword>
<evidence type="ECO:0000313" key="2">
    <source>
        <dbReference type="EMBL" id="TQV91975.1"/>
    </source>
</evidence>
<gene>
    <name evidence="2" type="ORF">IF1G_09560</name>
</gene>